<keyword evidence="3" id="KW-1185">Reference proteome</keyword>
<evidence type="ECO:0000313" key="2">
    <source>
        <dbReference type="EMBL" id="GJS51240.1"/>
    </source>
</evidence>
<feature type="region of interest" description="Disordered" evidence="1">
    <location>
        <begin position="196"/>
        <end position="215"/>
    </location>
</feature>
<reference evidence="2" key="2">
    <citation type="submission" date="2022-01" db="EMBL/GenBank/DDBJ databases">
        <authorList>
            <person name="Yamashiro T."/>
            <person name="Shiraishi A."/>
            <person name="Satake H."/>
            <person name="Nakayama K."/>
        </authorList>
    </citation>
    <scope>NUCLEOTIDE SEQUENCE</scope>
</reference>
<name>A0ABQ4WEE6_9ASTR</name>
<protein>
    <submittedName>
        <fullName evidence="2">Uncharacterized protein</fullName>
    </submittedName>
</protein>
<gene>
    <name evidence="2" type="ORF">Tco_0624602</name>
</gene>
<evidence type="ECO:0000256" key="1">
    <source>
        <dbReference type="SAM" id="MobiDB-lite"/>
    </source>
</evidence>
<feature type="region of interest" description="Disordered" evidence="1">
    <location>
        <begin position="1"/>
        <end position="53"/>
    </location>
</feature>
<organism evidence="2 3">
    <name type="scientific">Tanacetum coccineum</name>
    <dbReference type="NCBI Taxonomy" id="301880"/>
    <lineage>
        <taxon>Eukaryota</taxon>
        <taxon>Viridiplantae</taxon>
        <taxon>Streptophyta</taxon>
        <taxon>Embryophyta</taxon>
        <taxon>Tracheophyta</taxon>
        <taxon>Spermatophyta</taxon>
        <taxon>Magnoliopsida</taxon>
        <taxon>eudicotyledons</taxon>
        <taxon>Gunneridae</taxon>
        <taxon>Pentapetalae</taxon>
        <taxon>asterids</taxon>
        <taxon>campanulids</taxon>
        <taxon>Asterales</taxon>
        <taxon>Asteraceae</taxon>
        <taxon>Asteroideae</taxon>
        <taxon>Anthemideae</taxon>
        <taxon>Anthemidinae</taxon>
        <taxon>Tanacetum</taxon>
    </lineage>
</organism>
<accession>A0ABQ4WEE6</accession>
<evidence type="ECO:0000313" key="3">
    <source>
        <dbReference type="Proteomes" id="UP001151760"/>
    </source>
</evidence>
<feature type="compositionally biased region" description="Polar residues" evidence="1">
    <location>
        <begin position="36"/>
        <end position="48"/>
    </location>
</feature>
<sequence length="268" mass="29211">MLAIQAEEGEGSRHPYESQPPPSTAQPTNEEPIPTVVSSSHQKTQTPRQALKEVTELPQMSVPIPNVTSEPISNVPDKAIFKEWDDRVVRATITAASLDAIQASGNITKTQSTAIPNVPLPRGIGACGSPRCQEAMGVPLLRLGLRGTASSLFSTAEESVSTAGASMPVSTAAMVQEVNISIPSPVVVKDKGKDIMTDSKDEKTKRTKLQQEQDRLGHEAAVRLQEELDEEERQRMARVHAAAQSFTEEEWENIRARVEADEELTQRL</sequence>
<reference evidence="2" key="1">
    <citation type="journal article" date="2022" name="Int. J. Mol. Sci.">
        <title>Draft Genome of Tanacetum Coccineum: Genomic Comparison of Closely Related Tanacetum-Family Plants.</title>
        <authorList>
            <person name="Yamashiro T."/>
            <person name="Shiraishi A."/>
            <person name="Nakayama K."/>
            <person name="Satake H."/>
        </authorList>
    </citation>
    <scope>NUCLEOTIDE SEQUENCE</scope>
</reference>
<dbReference type="Proteomes" id="UP001151760">
    <property type="component" value="Unassembled WGS sequence"/>
</dbReference>
<dbReference type="EMBL" id="BQNB010008571">
    <property type="protein sequence ID" value="GJS51240.1"/>
    <property type="molecule type" value="Genomic_DNA"/>
</dbReference>
<proteinExistence type="predicted"/>
<comment type="caution">
    <text evidence="2">The sequence shown here is derived from an EMBL/GenBank/DDBJ whole genome shotgun (WGS) entry which is preliminary data.</text>
</comment>